<feature type="signal peptide" evidence="1">
    <location>
        <begin position="1"/>
        <end position="20"/>
    </location>
</feature>
<sequence length="98" mass="10469">MKKIVLIAIAVYMLCLPAEAQNLKRRPFLGVQIAPVPDSLAAAYNMKSTAGGRVAAVIPNSTAAALKLQPNDVILKINDTDINTFQDVVTKARTFTTG</sequence>
<dbReference type="PROSITE" id="PS50106">
    <property type="entry name" value="PDZ"/>
    <property type="match status" value="1"/>
</dbReference>
<dbReference type="Proteomes" id="UP001597641">
    <property type="component" value="Unassembled WGS sequence"/>
</dbReference>
<keyword evidence="4" id="KW-1185">Reference proteome</keyword>
<proteinExistence type="predicted"/>
<evidence type="ECO:0000259" key="2">
    <source>
        <dbReference type="PROSITE" id="PS50106"/>
    </source>
</evidence>
<reference evidence="4" key="1">
    <citation type="journal article" date="2019" name="Int. J. Syst. Evol. Microbiol.">
        <title>The Global Catalogue of Microorganisms (GCM) 10K type strain sequencing project: providing services to taxonomists for standard genome sequencing and annotation.</title>
        <authorList>
            <consortium name="The Broad Institute Genomics Platform"/>
            <consortium name="The Broad Institute Genome Sequencing Center for Infectious Disease"/>
            <person name="Wu L."/>
            <person name="Ma J."/>
        </authorList>
    </citation>
    <scope>NUCLEOTIDE SEQUENCE [LARGE SCALE GENOMIC DNA]</scope>
    <source>
        <strain evidence="4">KCTC 23984</strain>
    </source>
</reference>
<dbReference type="InterPro" id="IPR036034">
    <property type="entry name" value="PDZ_sf"/>
</dbReference>
<keyword evidence="1" id="KW-0732">Signal</keyword>
<gene>
    <name evidence="3" type="ORF">ACFS7Z_16535</name>
</gene>
<protein>
    <submittedName>
        <fullName evidence="3">PDZ domain-containing protein</fullName>
    </submittedName>
</protein>
<feature type="chain" id="PRO_5045222814" evidence="1">
    <location>
        <begin position="21"/>
        <end position="98"/>
    </location>
</feature>
<dbReference type="SUPFAM" id="SSF50156">
    <property type="entry name" value="PDZ domain-like"/>
    <property type="match status" value="1"/>
</dbReference>
<feature type="domain" description="PDZ" evidence="2">
    <location>
        <begin position="13"/>
        <end position="82"/>
    </location>
</feature>
<evidence type="ECO:0000256" key="1">
    <source>
        <dbReference type="SAM" id="SignalP"/>
    </source>
</evidence>
<comment type="caution">
    <text evidence="3">The sequence shown here is derived from an EMBL/GenBank/DDBJ whole genome shotgun (WGS) entry which is preliminary data.</text>
</comment>
<organism evidence="3 4">
    <name type="scientific">Pontibacter toksunensis</name>
    <dbReference type="NCBI Taxonomy" id="1332631"/>
    <lineage>
        <taxon>Bacteria</taxon>
        <taxon>Pseudomonadati</taxon>
        <taxon>Bacteroidota</taxon>
        <taxon>Cytophagia</taxon>
        <taxon>Cytophagales</taxon>
        <taxon>Hymenobacteraceae</taxon>
        <taxon>Pontibacter</taxon>
    </lineage>
</organism>
<dbReference type="Gene3D" id="2.30.42.10">
    <property type="match status" value="1"/>
</dbReference>
<accession>A0ABW6BWN5</accession>
<dbReference type="InterPro" id="IPR001478">
    <property type="entry name" value="PDZ"/>
</dbReference>
<dbReference type="Pfam" id="PF00595">
    <property type="entry name" value="PDZ"/>
    <property type="match status" value="1"/>
</dbReference>
<evidence type="ECO:0000313" key="3">
    <source>
        <dbReference type="EMBL" id="MFD3001981.1"/>
    </source>
</evidence>
<dbReference type="EMBL" id="JBHUOX010000013">
    <property type="protein sequence ID" value="MFD3001981.1"/>
    <property type="molecule type" value="Genomic_DNA"/>
</dbReference>
<name>A0ABW6BWN5_9BACT</name>
<evidence type="ECO:0000313" key="4">
    <source>
        <dbReference type="Proteomes" id="UP001597641"/>
    </source>
</evidence>
<dbReference type="RefSeq" id="WP_377486870.1">
    <property type="nucleotide sequence ID" value="NZ_JBHUOX010000013.1"/>
</dbReference>